<protein>
    <submittedName>
        <fullName evidence="4">YkoF-like protein</fullName>
    </submittedName>
</protein>
<dbReference type="InterPro" id="IPR002767">
    <property type="entry name" value="Thiamine_BP"/>
</dbReference>
<dbReference type="InterPro" id="IPR029756">
    <property type="entry name" value="MTH1187/YkoF-like"/>
</dbReference>
<proteinExistence type="inferred from homology"/>
<dbReference type="NCBIfam" id="TIGR00106">
    <property type="entry name" value="MTH1187 family thiamine-binding protein"/>
    <property type="match status" value="1"/>
</dbReference>
<gene>
    <name evidence="4" type="ORF">QBC37DRAFT_441105</name>
</gene>
<dbReference type="EMBL" id="MU858118">
    <property type="protein sequence ID" value="KAK4212895.1"/>
    <property type="molecule type" value="Genomic_DNA"/>
</dbReference>
<reference evidence="4" key="1">
    <citation type="journal article" date="2023" name="Mol. Phylogenet. Evol.">
        <title>Genome-scale phylogeny and comparative genomics of the fungal order Sordariales.</title>
        <authorList>
            <person name="Hensen N."/>
            <person name="Bonometti L."/>
            <person name="Westerberg I."/>
            <person name="Brannstrom I.O."/>
            <person name="Guillou S."/>
            <person name="Cros-Aarteil S."/>
            <person name="Calhoun S."/>
            <person name="Haridas S."/>
            <person name="Kuo A."/>
            <person name="Mondo S."/>
            <person name="Pangilinan J."/>
            <person name="Riley R."/>
            <person name="LaButti K."/>
            <person name="Andreopoulos B."/>
            <person name="Lipzen A."/>
            <person name="Chen C."/>
            <person name="Yan M."/>
            <person name="Daum C."/>
            <person name="Ng V."/>
            <person name="Clum A."/>
            <person name="Steindorff A."/>
            <person name="Ohm R.A."/>
            <person name="Martin F."/>
            <person name="Silar P."/>
            <person name="Natvig D.O."/>
            <person name="Lalanne C."/>
            <person name="Gautier V."/>
            <person name="Ament-Velasquez S.L."/>
            <person name="Kruys A."/>
            <person name="Hutchinson M.I."/>
            <person name="Powell A.J."/>
            <person name="Barry K."/>
            <person name="Miller A.N."/>
            <person name="Grigoriev I.V."/>
            <person name="Debuchy R."/>
            <person name="Gladieux P."/>
            <person name="Hiltunen Thoren M."/>
            <person name="Johannesson H."/>
        </authorList>
    </citation>
    <scope>NUCLEOTIDE SEQUENCE</scope>
    <source>
        <strain evidence="4">PSN293</strain>
    </source>
</reference>
<dbReference type="PANTHER" id="PTHR33777">
    <property type="entry name" value="UPF0045 PROTEIN ECM15"/>
    <property type="match status" value="1"/>
</dbReference>
<dbReference type="AlphaFoldDB" id="A0AAN6Y6P0"/>
<evidence type="ECO:0000256" key="2">
    <source>
        <dbReference type="SAM" id="MobiDB-lite"/>
    </source>
</evidence>
<comment type="caution">
    <text evidence="4">The sequence shown here is derived from an EMBL/GenBank/DDBJ whole genome shotgun (WGS) entry which is preliminary data.</text>
</comment>
<reference evidence="4" key="2">
    <citation type="submission" date="2023-05" db="EMBL/GenBank/DDBJ databases">
        <authorList>
            <consortium name="Lawrence Berkeley National Laboratory"/>
            <person name="Steindorff A."/>
            <person name="Hensen N."/>
            <person name="Bonometti L."/>
            <person name="Westerberg I."/>
            <person name="Brannstrom I.O."/>
            <person name="Guillou S."/>
            <person name="Cros-Aarteil S."/>
            <person name="Calhoun S."/>
            <person name="Haridas S."/>
            <person name="Kuo A."/>
            <person name="Mondo S."/>
            <person name="Pangilinan J."/>
            <person name="Riley R."/>
            <person name="Labutti K."/>
            <person name="Andreopoulos B."/>
            <person name="Lipzen A."/>
            <person name="Chen C."/>
            <person name="Yanf M."/>
            <person name="Daum C."/>
            <person name="Ng V."/>
            <person name="Clum A."/>
            <person name="Ohm R."/>
            <person name="Martin F."/>
            <person name="Silar P."/>
            <person name="Natvig D."/>
            <person name="Lalanne C."/>
            <person name="Gautier V."/>
            <person name="Ament-Velasquez S.L."/>
            <person name="Kruys A."/>
            <person name="Hutchinson M.I."/>
            <person name="Powell A.J."/>
            <person name="Barry K."/>
            <person name="Miller A.N."/>
            <person name="Grigoriev I.V."/>
            <person name="Debuchy R."/>
            <person name="Gladieux P."/>
            <person name="Thoren M.H."/>
            <person name="Johannesson H."/>
        </authorList>
    </citation>
    <scope>NUCLEOTIDE SEQUENCE</scope>
    <source>
        <strain evidence="4">PSN293</strain>
    </source>
</reference>
<dbReference type="SUPFAM" id="SSF89957">
    <property type="entry name" value="MTH1187/YkoF-like"/>
    <property type="match status" value="1"/>
</dbReference>
<comment type="similarity">
    <text evidence="1">Belongs to the UPF0045 family.</text>
</comment>
<feature type="compositionally biased region" description="Basic and acidic residues" evidence="2">
    <location>
        <begin position="135"/>
        <end position="149"/>
    </location>
</feature>
<accession>A0AAN6Y6P0</accession>
<evidence type="ECO:0000259" key="3">
    <source>
        <dbReference type="Pfam" id="PF01910"/>
    </source>
</evidence>
<dbReference type="GO" id="GO:0005829">
    <property type="term" value="C:cytosol"/>
    <property type="evidence" value="ECO:0007669"/>
    <property type="project" value="TreeGrafter"/>
</dbReference>
<keyword evidence="5" id="KW-1185">Reference proteome</keyword>
<evidence type="ECO:0000256" key="1">
    <source>
        <dbReference type="ARBA" id="ARBA00010272"/>
    </source>
</evidence>
<feature type="region of interest" description="Disordered" evidence="2">
    <location>
        <begin position="126"/>
        <end position="149"/>
    </location>
</feature>
<evidence type="ECO:0000313" key="5">
    <source>
        <dbReference type="Proteomes" id="UP001301769"/>
    </source>
</evidence>
<evidence type="ECO:0000313" key="4">
    <source>
        <dbReference type="EMBL" id="KAK4212895.1"/>
    </source>
</evidence>
<dbReference type="InterPro" id="IPR051614">
    <property type="entry name" value="UPF0045_domain"/>
</dbReference>
<dbReference type="Proteomes" id="UP001301769">
    <property type="component" value="Unassembled WGS sequence"/>
</dbReference>
<dbReference type="Pfam" id="PF01910">
    <property type="entry name" value="Thiamine_BP"/>
    <property type="match status" value="1"/>
</dbReference>
<name>A0AAN6Y6P0_9PEZI</name>
<organism evidence="4 5">
    <name type="scientific">Rhypophila decipiens</name>
    <dbReference type="NCBI Taxonomy" id="261697"/>
    <lineage>
        <taxon>Eukaryota</taxon>
        <taxon>Fungi</taxon>
        <taxon>Dikarya</taxon>
        <taxon>Ascomycota</taxon>
        <taxon>Pezizomycotina</taxon>
        <taxon>Sordariomycetes</taxon>
        <taxon>Sordariomycetidae</taxon>
        <taxon>Sordariales</taxon>
        <taxon>Naviculisporaceae</taxon>
        <taxon>Rhypophila</taxon>
    </lineage>
</organism>
<feature type="domain" description="Thiamine-binding protein" evidence="3">
    <location>
        <begin position="49"/>
        <end position="140"/>
    </location>
</feature>
<sequence length="149" mass="16461">MPCCLVFRRFPVPVRNHPSSPQARLIMSSSKIPESPDYQNLKTPEACYVDFCLIPIGTGNVSVAQEVADVQELLRNSGLTYKMHAAGTTVEGSWDQVMRVIGQAHTLILNKGVPRIHTSMRIGTRTDKTQTAAEKVSRVESLLRAEKSP</sequence>
<dbReference type="Gene3D" id="3.30.70.930">
    <property type="match status" value="1"/>
</dbReference>
<dbReference type="PANTHER" id="PTHR33777:SF1">
    <property type="entry name" value="UPF0045 PROTEIN ECM15"/>
    <property type="match status" value="1"/>
</dbReference>